<feature type="region of interest" description="Disordered" evidence="6">
    <location>
        <begin position="44"/>
        <end position="75"/>
    </location>
</feature>
<feature type="region of interest" description="Disordered" evidence="6">
    <location>
        <begin position="316"/>
        <end position="372"/>
    </location>
</feature>
<dbReference type="Pfam" id="PF03832">
    <property type="entry name" value="WSK"/>
    <property type="match status" value="1"/>
</dbReference>
<keyword evidence="9" id="KW-1185">Reference proteome</keyword>
<dbReference type="PANTHER" id="PTHR15182">
    <property type="entry name" value="A-KINASE ANCHOR PROTEIN 5-RELATED"/>
    <property type="match status" value="1"/>
</dbReference>
<comment type="caution">
    <text evidence="8">The sequence shown here is derived from an EMBL/GenBank/DDBJ whole genome shotgun (WGS) entry which is preliminary data.</text>
</comment>
<dbReference type="InterPro" id="IPR042375">
    <property type="entry name" value="AKAP5"/>
</dbReference>
<feature type="domain" description="A kinase-anchoring proteins AKAP-5 and AKAP-12 calmodulin (CaM)-binding" evidence="7">
    <location>
        <begin position="207"/>
        <end position="227"/>
    </location>
</feature>
<dbReference type="GO" id="GO:0031698">
    <property type="term" value="F:beta-2 adrenergic receptor binding"/>
    <property type="evidence" value="ECO:0007669"/>
    <property type="project" value="TreeGrafter"/>
</dbReference>
<dbReference type="GO" id="GO:0005516">
    <property type="term" value="F:calmodulin binding"/>
    <property type="evidence" value="ECO:0007669"/>
    <property type="project" value="UniProtKB-KW"/>
</dbReference>
<dbReference type="AlphaFoldDB" id="A0AAV2ZEK5"/>
<feature type="region of interest" description="Disordered" evidence="6">
    <location>
        <begin position="124"/>
        <end position="152"/>
    </location>
</feature>
<feature type="compositionally biased region" description="Basic and acidic residues" evidence="6">
    <location>
        <begin position="348"/>
        <end position="372"/>
    </location>
</feature>
<dbReference type="GO" id="GO:0050811">
    <property type="term" value="F:GABA receptor binding"/>
    <property type="evidence" value="ECO:0007669"/>
    <property type="project" value="TreeGrafter"/>
</dbReference>
<dbReference type="GO" id="GO:0014069">
    <property type="term" value="C:postsynaptic density"/>
    <property type="evidence" value="ECO:0007669"/>
    <property type="project" value="TreeGrafter"/>
</dbReference>
<gene>
    <name evidence="8" type="ORF">GDO54_005389</name>
</gene>
<dbReference type="Proteomes" id="UP001181693">
    <property type="component" value="Unassembled WGS sequence"/>
</dbReference>
<feature type="region of interest" description="Disordered" evidence="6">
    <location>
        <begin position="280"/>
        <end position="300"/>
    </location>
</feature>
<sequence length="510" mass="56921">MSGCKVDTTDSSKEKLHSQTSSGKGQSDPVGKYFKGYSSMVFLRRGKHKRRQSRSNLSNLSKELQESQKKTPNVAAKKGEVLGFEEVSNEFTCDSSLVESYHLNTTKEAKFSFRKLEDGTFALETKPLNESEKSESGMKRSSKSRHKKGRYSHKPLKICFKKRSKALRKASDSNDDYKKETIPLSVNQEDITCATANLKEDSVHSTGKTWANFKRLVTPRKKLNSSLKRQSQLSARHIETSTSGTCRASQKKRFSNLRISCMNFSRGKRSANVTLTSEDPLCTIDSSENGAMESGADSERNDEVLAAKYRLQRSLDVENSKSDSNLDTSTEECPRSENDLDQNGNKNCELDPLNKHPDQKIGSTQEKKTCSGEKDLNLKTSFKRLSRSSVKGQELICKASVDYTNLQSSGVVNGPVVNEDSSIFEDNIHHKTERETDGTDTDSESELNTLSMVNDISGLVDPKSDIYEFLLMRTAASLVSKVIQSSIQQIATEDALLNHVPCKASERFYI</sequence>
<evidence type="ECO:0000256" key="5">
    <source>
        <dbReference type="ARBA" id="ARBA00023288"/>
    </source>
</evidence>
<protein>
    <recommendedName>
        <fullName evidence="7">A kinase-anchoring proteins AKAP-5 and AKAP-12 calmodulin (CaM)-binding domain-containing protein</fullName>
    </recommendedName>
</protein>
<proteinExistence type="predicted"/>
<name>A0AAV2ZEK5_PYXAD</name>
<feature type="compositionally biased region" description="Basic and acidic residues" evidence="6">
    <location>
        <begin position="7"/>
        <end position="17"/>
    </location>
</feature>
<evidence type="ECO:0000313" key="8">
    <source>
        <dbReference type="EMBL" id="DBA14416.1"/>
    </source>
</evidence>
<dbReference type="GO" id="GO:0008179">
    <property type="term" value="F:adenylate cyclase binding"/>
    <property type="evidence" value="ECO:0007669"/>
    <property type="project" value="InterPro"/>
</dbReference>
<dbReference type="GO" id="GO:0060090">
    <property type="term" value="F:molecular adaptor activity"/>
    <property type="evidence" value="ECO:0007669"/>
    <property type="project" value="TreeGrafter"/>
</dbReference>
<evidence type="ECO:0000259" key="7">
    <source>
        <dbReference type="PROSITE" id="PS51893"/>
    </source>
</evidence>
<evidence type="ECO:0000256" key="1">
    <source>
        <dbReference type="ARBA" id="ARBA00004635"/>
    </source>
</evidence>
<comment type="subcellular location">
    <subcellularLocation>
        <location evidence="1">Membrane</location>
        <topology evidence="1">Lipid-anchor</topology>
    </subcellularLocation>
</comment>
<dbReference type="GO" id="GO:0034237">
    <property type="term" value="F:protein kinase A regulatory subunit binding"/>
    <property type="evidence" value="ECO:0007669"/>
    <property type="project" value="TreeGrafter"/>
</dbReference>
<feature type="compositionally biased region" description="Basic and acidic residues" evidence="6">
    <location>
        <begin position="127"/>
        <end position="138"/>
    </location>
</feature>
<keyword evidence="4" id="KW-0472">Membrane</keyword>
<accession>A0AAV2ZEK5</accession>
<keyword evidence="5" id="KW-0449">Lipoprotein</keyword>
<evidence type="ECO:0000256" key="4">
    <source>
        <dbReference type="ARBA" id="ARBA00023136"/>
    </source>
</evidence>
<dbReference type="PANTHER" id="PTHR15182:SF0">
    <property type="entry name" value="A-KINASE ANCHOR PROTEIN 5"/>
    <property type="match status" value="1"/>
</dbReference>
<keyword evidence="3" id="KW-0112">Calmodulin-binding</keyword>
<dbReference type="GO" id="GO:0032590">
    <property type="term" value="C:dendrite membrane"/>
    <property type="evidence" value="ECO:0007669"/>
    <property type="project" value="TreeGrafter"/>
</dbReference>
<evidence type="ECO:0000256" key="6">
    <source>
        <dbReference type="SAM" id="MobiDB-lite"/>
    </source>
</evidence>
<evidence type="ECO:0000313" key="9">
    <source>
        <dbReference type="Proteomes" id="UP001181693"/>
    </source>
</evidence>
<dbReference type="GO" id="GO:0060076">
    <property type="term" value="C:excitatory synapse"/>
    <property type="evidence" value="ECO:0007669"/>
    <property type="project" value="TreeGrafter"/>
</dbReference>
<dbReference type="GO" id="GO:0043197">
    <property type="term" value="C:dendritic spine"/>
    <property type="evidence" value="ECO:0007669"/>
    <property type="project" value="TreeGrafter"/>
</dbReference>
<dbReference type="EMBL" id="DYDO01000013">
    <property type="protein sequence ID" value="DBA14416.1"/>
    <property type="molecule type" value="Genomic_DNA"/>
</dbReference>
<evidence type="ECO:0000256" key="3">
    <source>
        <dbReference type="ARBA" id="ARBA00022860"/>
    </source>
</evidence>
<dbReference type="GO" id="GO:0035254">
    <property type="term" value="F:glutamate receptor binding"/>
    <property type="evidence" value="ECO:0007669"/>
    <property type="project" value="TreeGrafter"/>
</dbReference>
<reference evidence="8" key="1">
    <citation type="thesis" date="2020" institute="ProQuest LLC" country="789 East Eisenhower Parkway, Ann Arbor, MI, USA">
        <title>Comparative Genomics and Chromosome Evolution.</title>
        <authorList>
            <person name="Mudd A.B."/>
        </authorList>
    </citation>
    <scope>NUCLEOTIDE SEQUENCE</scope>
    <source>
        <strain evidence="8">1538</strain>
        <tissue evidence="8">Blood</tissue>
    </source>
</reference>
<keyword evidence="2" id="KW-0597">Phosphoprotein</keyword>
<feature type="compositionally biased region" description="Basic residues" evidence="6">
    <location>
        <begin position="140"/>
        <end position="152"/>
    </location>
</feature>
<feature type="region of interest" description="Disordered" evidence="6">
    <location>
        <begin position="1"/>
        <end position="32"/>
    </location>
</feature>
<dbReference type="PROSITE" id="PS51893">
    <property type="entry name" value="AKAP_CAM_BD"/>
    <property type="match status" value="1"/>
</dbReference>
<feature type="compositionally biased region" description="Basic residues" evidence="6">
    <location>
        <begin position="44"/>
        <end position="53"/>
    </location>
</feature>
<evidence type="ECO:0000256" key="2">
    <source>
        <dbReference type="ARBA" id="ARBA00022553"/>
    </source>
</evidence>
<dbReference type="InterPro" id="IPR001573">
    <property type="entry name" value="AKAP_WSK"/>
</dbReference>
<organism evidence="8 9">
    <name type="scientific">Pyxicephalus adspersus</name>
    <name type="common">African bullfrog</name>
    <dbReference type="NCBI Taxonomy" id="30357"/>
    <lineage>
        <taxon>Eukaryota</taxon>
        <taxon>Metazoa</taxon>
        <taxon>Chordata</taxon>
        <taxon>Craniata</taxon>
        <taxon>Vertebrata</taxon>
        <taxon>Euteleostomi</taxon>
        <taxon>Amphibia</taxon>
        <taxon>Batrachia</taxon>
        <taxon>Anura</taxon>
        <taxon>Neobatrachia</taxon>
        <taxon>Ranoidea</taxon>
        <taxon>Pyxicephalidae</taxon>
        <taxon>Pyxicephalinae</taxon>
        <taxon>Pyxicephalus</taxon>
    </lineage>
</organism>